<sequence length="261" mass="29065">MDVALLLNGPRVRDWQAAALAYLLDADDDVEVTAIVYNEYENDATALETLRRAVELREWAAVATLNNLLVETGRERGYVDIDTLVDRDAVRELSVHPTIVDGWKQRIPAETVDEFCDDVDVAIRFGFGFLVGPVLSELDHGVLSYHHGDLTEYRGQPMGFWEFVHGRQTAGITVQQLTETLDGGGVAASKTVDICDLRTWEAVKRRLLEESEDMLATAVQSLRDGTVREPDHLGDLYTLPKGRPVLTFAVKNAWGHFLEGA</sequence>
<dbReference type="InterPro" id="IPR002376">
    <property type="entry name" value="Formyl_transf_N"/>
</dbReference>
<dbReference type="Pfam" id="PF00551">
    <property type="entry name" value="Formyl_trans_N"/>
    <property type="match status" value="1"/>
</dbReference>
<comment type="caution">
    <text evidence="2">The sequence shown here is derived from an EMBL/GenBank/DDBJ whole genome shotgun (WGS) entry which is preliminary data.</text>
</comment>
<reference evidence="2 3" key="1">
    <citation type="journal article" date="2019" name="Int. J. Syst. Evol. Microbiol.">
        <title>The Global Catalogue of Microorganisms (GCM) 10K type strain sequencing project: providing services to taxonomists for standard genome sequencing and annotation.</title>
        <authorList>
            <consortium name="The Broad Institute Genomics Platform"/>
            <consortium name="The Broad Institute Genome Sequencing Center for Infectious Disease"/>
            <person name="Wu L."/>
            <person name="Ma J."/>
        </authorList>
    </citation>
    <scope>NUCLEOTIDE SEQUENCE [LARGE SCALE GENOMIC DNA]</scope>
    <source>
        <strain evidence="2 3">CGMCC 1.12543</strain>
    </source>
</reference>
<dbReference type="EMBL" id="JBHSQH010000001">
    <property type="protein sequence ID" value="MFC5971941.1"/>
    <property type="molecule type" value="Genomic_DNA"/>
</dbReference>
<dbReference type="RefSeq" id="WP_247414832.1">
    <property type="nucleotide sequence ID" value="NZ_JALLGW010000001.1"/>
</dbReference>
<accession>A0ABD5RNE7</accession>
<dbReference type="AlphaFoldDB" id="A0ABD5RNE7"/>
<proteinExistence type="predicted"/>
<evidence type="ECO:0000313" key="3">
    <source>
        <dbReference type="Proteomes" id="UP001596099"/>
    </source>
</evidence>
<protein>
    <submittedName>
        <fullName evidence="2">Formyltransferase family protein</fullName>
    </submittedName>
</protein>
<feature type="domain" description="Formyl transferase N-terminal" evidence="1">
    <location>
        <begin position="119"/>
        <end position="218"/>
    </location>
</feature>
<organism evidence="2 3">
    <name type="scientific">Halomarina salina</name>
    <dbReference type="NCBI Taxonomy" id="1872699"/>
    <lineage>
        <taxon>Archaea</taxon>
        <taxon>Methanobacteriati</taxon>
        <taxon>Methanobacteriota</taxon>
        <taxon>Stenosarchaea group</taxon>
        <taxon>Halobacteria</taxon>
        <taxon>Halobacteriales</taxon>
        <taxon>Natronomonadaceae</taxon>
        <taxon>Halomarina</taxon>
    </lineage>
</organism>
<dbReference type="SUPFAM" id="SSF53328">
    <property type="entry name" value="Formyltransferase"/>
    <property type="match status" value="1"/>
</dbReference>
<evidence type="ECO:0000313" key="2">
    <source>
        <dbReference type="EMBL" id="MFC5971941.1"/>
    </source>
</evidence>
<keyword evidence="3" id="KW-1185">Reference proteome</keyword>
<dbReference type="InterPro" id="IPR036477">
    <property type="entry name" value="Formyl_transf_N_sf"/>
</dbReference>
<name>A0ABD5RNE7_9EURY</name>
<evidence type="ECO:0000259" key="1">
    <source>
        <dbReference type="Pfam" id="PF00551"/>
    </source>
</evidence>
<gene>
    <name evidence="2" type="ORF">ACFPYI_11415</name>
</gene>
<dbReference type="Gene3D" id="3.40.50.170">
    <property type="entry name" value="Formyl transferase, N-terminal domain"/>
    <property type="match status" value="1"/>
</dbReference>
<dbReference type="Proteomes" id="UP001596099">
    <property type="component" value="Unassembled WGS sequence"/>
</dbReference>